<evidence type="ECO:0000313" key="3">
    <source>
        <dbReference type="Proteomes" id="UP000652761"/>
    </source>
</evidence>
<proteinExistence type="predicted"/>
<feature type="compositionally biased region" description="Basic residues" evidence="1">
    <location>
        <begin position="227"/>
        <end position="236"/>
    </location>
</feature>
<feature type="compositionally biased region" description="Basic and acidic residues" evidence="1">
    <location>
        <begin position="210"/>
        <end position="226"/>
    </location>
</feature>
<dbReference type="PANTHER" id="PTHR31923">
    <property type="entry name" value="BSD DOMAIN-CONTAINING PROTEIN"/>
    <property type="match status" value="1"/>
</dbReference>
<dbReference type="EMBL" id="NMUH01002663">
    <property type="protein sequence ID" value="MQM01342.1"/>
    <property type="molecule type" value="Genomic_DNA"/>
</dbReference>
<evidence type="ECO:0000313" key="2">
    <source>
        <dbReference type="EMBL" id="MQM01342.1"/>
    </source>
</evidence>
<dbReference type="Proteomes" id="UP000652761">
    <property type="component" value="Unassembled WGS sequence"/>
</dbReference>
<protein>
    <submittedName>
        <fullName evidence="2">Uncharacterized protein</fullName>
    </submittedName>
</protein>
<comment type="caution">
    <text evidence="2">The sequence shown here is derived from an EMBL/GenBank/DDBJ whole genome shotgun (WGS) entry which is preliminary data.</text>
</comment>
<reference evidence="2" key="1">
    <citation type="submission" date="2017-07" db="EMBL/GenBank/DDBJ databases">
        <title>Taro Niue Genome Assembly and Annotation.</title>
        <authorList>
            <person name="Atibalentja N."/>
            <person name="Keating K."/>
            <person name="Fields C.J."/>
        </authorList>
    </citation>
    <scope>NUCLEOTIDE SEQUENCE</scope>
    <source>
        <strain evidence="2">Niue_2</strain>
        <tissue evidence="2">Leaf</tissue>
    </source>
</reference>
<evidence type="ECO:0000256" key="1">
    <source>
        <dbReference type="SAM" id="MobiDB-lite"/>
    </source>
</evidence>
<name>A0A843VVJ9_COLES</name>
<dbReference type="OrthoDB" id="47923at2759"/>
<accession>A0A843VVJ9</accession>
<organism evidence="2 3">
    <name type="scientific">Colocasia esculenta</name>
    <name type="common">Wild taro</name>
    <name type="synonym">Arum esculentum</name>
    <dbReference type="NCBI Taxonomy" id="4460"/>
    <lineage>
        <taxon>Eukaryota</taxon>
        <taxon>Viridiplantae</taxon>
        <taxon>Streptophyta</taxon>
        <taxon>Embryophyta</taxon>
        <taxon>Tracheophyta</taxon>
        <taxon>Spermatophyta</taxon>
        <taxon>Magnoliopsida</taxon>
        <taxon>Liliopsida</taxon>
        <taxon>Araceae</taxon>
        <taxon>Aroideae</taxon>
        <taxon>Colocasieae</taxon>
        <taxon>Colocasia</taxon>
    </lineage>
</organism>
<keyword evidence="3" id="KW-1185">Reference proteome</keyword>
<dbReference type="PANTHER" id="PTHR31923:SF1">
    <property type="entry name" value="BSD DOMAIN-CONTAINING PROTEIN"/>
    <property type="match status" value="1"/>
</dbReference>
<feature type="region of interest" description="Disordered" evidence="1">
    <location>
        <begin position="210"/>
        <end position="247"/>
    </location>
</feature>
<gene>
    <name evidence="2" type="ORF">Taro_034096</name>
</gene>
<dbReference type="AlphaFoldDB" id="A0A843VVJ9"/>
<sequence>MDFWQRAVVFADGAAKRSKELSMEAAKRSKELTKGASKFSQEFVAETAKKSKELAAETAKKSKELAAEAKKRADEIRVEALKRTDQIKSLARDIPISIPPLAQGSAEAAGRSSSELERFGVTDELREFVEGITISTFRDFPMEDTDEPQIMDAPNASNIRQDLNEWQTQHATLVLSTVKLIHSLLDRHLILDEMKAGVMFPNPIQAAGHVMRDSKEGVEKEEEKAGIHRRRKRKNRNPPGKGGATLL</sequence>